<dbReference type="GO" id="GO:0004089">
    <property type="term" value="F:carbonate dehydratase activity"/>
    <property type="evidence" value="ECO:0007669"/>
    <property type="project" value="UniProtKB-EC"/>
</dbReference>
<keyword evidence="3 6" id="KW-0479">Metal-binding</keyword>
<gene>
    <name evidence="7" type="ORF">EDD57_13315</name>
</gene>
<evidence type="ECO:0000313" key="8">
    <source>
        <dbReference type="Proteomes" id="UP000294746"/>
    </source>
</evidence>
<proteinExistence type="inferred from homology"/>
<feature type="binding site" evidence="6">
    <location>
        <position position="96"/>
    </location>
    <ligand>
        <name>Zn(2+)</name>
        <dbReference type="ChEBI" id="CHEBI:29105"/>
    </ligand>
</feature>
<dbReference type="Proteomes" id="UP000294746">
    <property type="component" value="Unassembled WGS sequence"/>
</dbReference>
<organism evidence="7 8">
    <name type="scientific">Baia soyae</name>
    <dbReference type="NCBI Taxonomy" id="1544746"/>
    <lineage>
        <taxon>Bacteria</taxon>
        <taxon>Bacillati</taxon>
        <taxon>Bacillota</taxon>
        <taxon>Bacilli</taxon>
        <taxon>Bacillales</taxon>
        <taxon>Thermoactinomycetaceae</taxon>
        <taxon>Baia</taxon>
    </lineage>
</organism>
<feature type="binding site" evidence="6">
    <location>
        <position position="38"/>
    </location>
    <ligand>
        <name>Zn(2+)</name>
        <dbReference type="ChEBI" id="CHEBI:29105"/>
    </ligand>
</feature>
<comment type="similarity">
    <text evidence="1">Belongs to the beta-class carbonic anhydrase family.</text>
</comment>
<protein>
    <recommendedName>
        <fullName evidence="2">carbonic anhydrase</fullName>
        <ecNumber evidence="2">4.2.1.1</ecNumber>
    </recommendedName>
</protein>
<reference evidence="7 8" key="1">
    <citation type="submission" date="2019-03" db="EMBL/GenBank/DDBJ databases">
        <title>Genomic Encyclopedia of Type Strains, Phase IV (KMG-IV): sequencing the most valuable type-strain genomes for metagenomic binning, comparative biology and taxonomic classification.</title>
        <authorList>
            <person name="Goeker M."/>
        </authorList>
    </citation>
    <scope>NUCLEOTIDE SEQUENCE [LARGE SCALE GENOMIC DNA]</scope>
    <source>
        <strain evidence="7 8">DSM 46831</strain>
    </source>
</reference>
<evidence type="ECO:0000256" key="1">
    <source>
        <dbReference type="ARBA" id="ARBA00006217"/>
    </source>
</evidence>
<name>A0A4R2RN17_9BACL</name>
<dbReference type="PANTHER" id="PTHR43175:SF3">
    <property type="entry name" value="CARBON DISULFIDE HYDROLASE"/>
    <property type="match status" value="1"/>
</dbReference>
<dbReference type="InterPro" id="IPR036874">
    <property type="entry name" value="Carbonic_anhydrase_sf"/>
</dbReference>
<evidence type="ECO:0000256" key="4">
    <source>
        <dbReference type="ARBA" id="ARBA00022833"/>
    </source>
</evidence>
<dbReference type="OrthoDB" id="9792260at2"/>
<evidence type="ECO:0000256" key="3">
    <source>
        <dbReference type="ARBA" id="ARBA00022723"/>
    </source>
</evidence>
<evidence type="ECO:0000256" key="5">
    <source>
        <dbReference type="ARBA" id="ARBA00048348"/>
    </source>
</evidence>
<dbReference type="EC" id="4.2.1.1" evidence="2"/>
<dbReference type="SMART" id="SM00947">
    <property type="entry name" value="Pro_CA"/>
    <property type="match status" value="1"/>
</dbReference>
<dbReference type="InterPro" id="IPR001765">
    <property type="entry name" value="Carbonic_anhydrase"/>
</dbReference>
<comment type="caution">
    <text evidence="7">The sequence shown here is derived from an EMBL/GenBank/DDBJ whole genome shotgun (WGS) entry which is preliminary data.</text>
</comment>
<dbReference type="GO" id="GO:0008270">
    <property type="term" value="F:zinc ion binding"/>
    <property type="evidence" value="ECO:0007669"/>
    <property type="project" value="InterPro"/>
</dbReference>
<comment type="catalytic activity">
    <reaction evidence="5">
        <text>hydrogencarbonate + H(+) = CO2 + H2O</text>
        <dbReference type="Rhea" id="RHEA:10748"/>
        <dbReference type="ChEBI" id="CHEBI:15377"/>
        <dbReference type="ChEBI" id="CHEBI:15378"/>
        <dbReference type="ChEBI" id="CHEBI:16526"/>
        <dbReference type="ChEBI" id="CHEBI:17544"/>
        <dbReference type="EC" id="4.2.1.1"/>
    </reaction>
</comment>
<comment type="cofactor">
    <cofactor evidence="6">
        <name>Zn(2+)</name>
        <dbReference type="ChEBI" id="CHEBI:29105"/>
    </cofactor>
    <text evidence="6">Binds 1 zinc ion per subunit.</text>
</comment>
<dbReference type="CDD" id="cd03379">
    <property type="entry name" value="beta_CA_cladeD"/>
    <property type="match status" value="1"/>
</dbReference>
<keyword evidence="4 6" id="KW-0862">Zinc</keyword>
<evidence type="ECO:0000256" key="2">
    <source>
        <dbReference type="ARBA" id="ARBA00012925"/>
    </source>
</evidence>
<dbReference type="EMBL" id="SLXV01000033">
    <property type="protein sequence ID" value="TCP65422.1"/>
    <property type="molecule type" value="Genomic_DNA"/>
</dbReference>
<dbReference type="AlphaFoldDB" id="A0A4R2RN17"/>
<evidence type="ECO:0000256" key="6">
    <source>
        <dbReference type="PIRSR" id="PIRSR601765-1"/>
    </source>
</evidence>
<dbReference type="Gene3D" id="3.40.1050.10">
    <property type="entry name" value="Carbonic anhydrase"/>
    <property type="match status" value="1"/>
</dbReference>
<sequence length="186" mass="20651">MRKLEGILAYNDKFVRRKEYIPYQTGKYPGDKILVVTCMDTRLLELLPKAMNLQNGDAKVVKTAGALISSPYGSVMRSILVGVSLLAVEEVFVIGHHDCGMIGLESGMVLDRIKQMGVMQEDLDSVYDQGVDVEKWLCGCSKVEEGVMHSVNMIRNHPLFPSNIPVHGLVIDPNTGKLDEVIRGYE</sequence>
<dbReference type="RefSeq" id="WP_131849373.1">
    <property type="nucleotide sequence ID" value="NZ_SLXV01000033.1"/>
</dbReference>
<dbReference type="PANTHER" id="PTHR43175">
    <property type="entry name" value="CARBONIC ANHYDRASE"/>
    <property type="match status" value="1"/>
</dbReference>
<evidence type="ECO:0000313" key="7">
    <source>
        <dbReference type="EMBL" id="TCP65422.1"/>
    </source>
</evidence>
<keyword evidence="8" id="KW-1185">Reference proteome</keyword>
<dbReference type="Pfam" id="PF00484">
    <property type="entry name" value="Pro_CA"/>
    <property type="match status" value="1"/>
</dbReference>
<feature type="binding site" evidence="6">
    <location>
        <position position="99"/>
    </location>
    <ligand>
        <name>Zn(2+)</name>
        <dbReference type="ChEBI" id="CHEBI:29105"/>
    </ligand>
</feature>
<dbReference type="SUPFAM" id="SSF53056">
    <property type="entry name" value="beta-carbonic anhydrase, cab"/>
    <property type="match status" value="1"/>
</dbReference>
<feature type="binding site" evidence="6">
    <location>
        <position position="40"/>
    </location>
    <ligand>
        <name>Zn(2+)</name>
        <dbReference type="ChEBI" id="CHEBI:29105"/>
    </ligand>
</feature>
<accession>A0A4R2RN17</accession>